<evidence type="ECO:0000313" key="2">
    <source>
        <dbReference type="EMBL" id="GGO28624.1"/>
    </source>
</evidence>
<protein>
    <submittedName>
        <fullName evidence="2">Uncharacterized protein</fullName>
    </submittedName>
</protein>
<accession>A0A8H9H5Y0</accession>
<gene>
    <name evidence="2" type="ORF">GCM10011574_63310</name>
</gene>
<evidence type="ECO:0000256" key="1">
    <source>
        <dbReference type="SAM" id="MobiDB-lite"/>
    </source>
</evidence>
<proteinExistence type="predicted"/>
<feature type="region of interest" description="Disordered" evidence="1">
    <location>
        <begin position="63"/>
        <end position="83"/>
    </location>
</feature>
<organism evidence="2 3">
    <name type="scientific">Microbispora bryophytorum</name>
    <dbReference type="NCBI Taxonomy" id="1460882"/>
    <lineage>
        <taxon>Bacteria</taxon>
        <taxon>Bacillati</taxon>
        <taxon>Actinomycetota</taxon>
        <taxon>Actinomycetes</taxon>
        <taxon>Streptosporangiales</taxon>
        <taxon>Streptosporangiaceae</taxon>
        <taxon>Microbispora</taxon>
    </lineage>
</organism>
<reference evidence="2" key="1">
    <citation type="journal article" date="2014" name="Int. J. Syst. Evol. Microbiol.">
        <title>Complete genome sequence of Corynebacterium casei LMG S-19264T (=DSM 44701T), isolated from a smear-ripened cheese.</title>
        <authorList>
            <consortium name="US DOE Joint Genome Institute (JGI-PGF)"/>
            <person name="Walter F."/>
            <person name="Albersmeier A."/>
            <person name="Kalinowski J."/>
            <person name="Ruckert C."/>
        </authorList>
    </citation>
    <scope>NUCLEOTIDE SEQUENCE</scope>
    <source>
        <strain evidence="2">CGMCC 4.7138</strain>
    </source>
</reference>
<evidence type="ECO:0000313" key="3">
    <source>
        <dbReference type="Proteomes" id="UP000653480"/>
    </source>
</evidence>
<keyword evidence="3" id="KW-1185">Reference proteome</keyword>
<reference evidence="2" key="2">
    <citation type="submission" date="2020-09" db="EMBL/GenBank/DDBJ databases">
        <authorList>
            <person name="Sun Q."/>
            <person name="Zhou Y."/>
        </authorList>
    </citation>
    <scope>NUCLEOTIDE SEQUENCE</scope>
    <source>
        <strain evidence="2">CGMCC 4.7138</strain>
    </source>
</reference>
<name>A0A8H9H5Y0_9ACTN</name>
<dbReference type="Proteomes" id="UP000653480">
    <property type="component" value="Unassembled WGS sequence"/>
</dbReference>
<dbReference type="AlphaFoldDB" id="A0A8H9H5Y0"/>
<comment type="caution">
    <text evidence="2">The sequence shown here is derived from an EMBL/GenBank/DDBJ whole genome shotgun (WGS) entry which is preliminary data.</text>
</comment>
<sequence>MRWFFRLIGLLRLSLGPAAISSRRDRHGTCRKHPAIGPHPDVRQAWSGSRGQAAVVGQAWSGRRDTGAAAGRGDGQTWRRGGDGGARWRADFFAAVDIACFSYIVSR</sequence>
<dbReference type="EMBL" id="BMMN01000017">
    <property type="protein sequence ID" value="GGO28624.1"/>
    <property type="molecule type" value="Genomic_DNA"/>
</dbReference>